<evidence type="ECO:0000313" key="8">
    <source>
        <dbReference type="Proteomes" id="UP000314982"/>
    </source>
</evidence>
<keyword evidence="5" id="KW-0472">Membrane</keyword>
<organism evidence="7 8">
    <name type="scientific">Hucho hucho</name>
    <name type="common">huchen</name>
    <dbReference type="NCBI Taxonomy" id="62062"/>
    <lineage>
        <taxon>Eukaryota</taxon>
        <taxon>Metazoa</taxon>
        <taxon>Chordata</taxon>
        <taxon>Craniata</taxon>
        <taxon>Vertebrata</taxon>
        <taxon>Euteleostomi</taxon>
        <taxon>Actinopterygii</taxon>
        <taxon>Neopterygii</taxon>
        <taxon>Teleostei</taxon>
        <taxon>Protacanthopterygii</taxon>
        <taxon>Salmoniformes</taxon>
        <taxon>Salmonidae</taxon>
        <taxon>Salmoninae</taxon>
        <taxon>Hucho</taxon>
    </lineage>
</organism>
<accession>A0A4W5LNS9</accession>
<dbReference type="InterPro" id="IPR050799">
    <property type="entry name" value="ZIP_Transporter"/>
</dbReference>
<evidence type="ECO:0000256" key="6">
    <source>
        <dbReference type="SAM" id="MobiDB-lite"/>
    </source>
</evidence>
<evidence type="ECO:0000256" key="5">
    <source>
        <dbReference type="ARBA" id="ARBA00023136"/>
    </source>
</evidence>
<evidence type="ECO:0000256" key="3">
    <source>
        <dbReference type="ARBA" id="ARBA00022692"/>
    </source>
</evidence>
<dbReference type="AlphaFoldDB" id="A0A4W5LNS9"/>
<dbReference type="Proteomes" id="UP000314982">
    <property type="component" value="Unassembled WGS sequence"/>
</dbReference>
<dbReference type="GO" id="GO:0071578">
    <property type="term" value="P:zinc ion import across plasma membrane"/>
    <property type="evidence" value="ECO:0007669"/>
    <property type="project" value="TreeGrafter"/>
</dbReference>
<proteinExistence type="inferred from homology"/>
<dbReference type="STRING" id="62062.ENSHHUP00000027563"/>
<dbReference type="PANTHER" id="PTHR12191">
    <property type="entry name" value="SOLUTE CARRIER FAMILY 39"/>
    <property type="match status" value="1"/>
</dbReference>
<evidence type="ECO:0000256" key="4">
    <source>
        <dbReference type="ARBA" id="ARBA00022989"/>
    </source>
</evidence>
<feature type="compositionally biased region" description="Pro residues" evidence="6">
    <location>
        <begin position="119"/>
        <end position="135"/>
    </location>
</feature>
<name>A0A4W5LNS9_9TELE</name>
<dbReference type="GO" id="GO:0005385">
    <property type="term" value="F:zinc ion transmembrane transporter activity"/>
    <property type="evidence" value="ECO:0007669"/>
    <property type="project" value="TreeGrafter"/>
</dbReference>
<dbReference type="Pfam" id="PF02535">
    <property type="entry name" value="Zip"/>
    <property type="match status" value="1"/>
</dbReference>
<dbReference type="PANTHER" id="PTHR12191:SF4">
    <property type="entry name" value="ZINC TRANSPORTER ZIP12"/>
    <property type="match status" value="1"/>
</dbReference>
<comment type="similarity">
    <text evidence="2">Belongs to the ZIP transporter (TC 2.A.5) family.</text>
</comment>
<dbReference type="GO" id="GO:0005886">
    <property type="term" value="C:plasma membrane"/>
    <property type="evidence" value="ECO:0007669"/>
    <property type="project" value="TreeGrafter"/>
</dbReference>
<keyword evidence="3" id="KW-0812">Transmembrane</keyword>
<sequence length="135" mass="14093">MVILGDSLHNFADGLVGAAFSSSAEMGMPATVAILCHEITHEMGGFVVLLSSGLSVRNAVTMNLLSALTAFVGLFVSSDPAVDLYGYRRDLPLSVTGRDASRDESCEDQQALSHVPSAEPWPPNGLGLPPAPDPV</sequence>
<comment type="subcellular location">
    <subcellularLocation>
        <location evidence="1">Membrane</location>
        <topology evidence="1">Multi-pass membrane protein</topology>
    </subcellularLocation>
</comment>
<evidence type="ECO:0000256" key="1">
    <source>
        <dbReference type="ARBA" id="ARBA00004141"/>
    </source>
</evidence>
<feature type="region of interest" description="Disordered" evidence="6">
    <location>
        <begin position="97"/>
        <end position="135"/>
    </location>
</feature>
<reference evidence="7" key="2">
    <citation type="submission" date="2025-08" db="UniProtKB">
        <authorList>
            <consortium name="Ensembl"/>
        </authorList>
    </citation>
    <scope>IDENTIFICATION</scope>
</reference>
<keyword evidence="8" id="KW-1185">Reference proteome</keyword>
<protein>
    <submittedName>
        <fullName evidence="7">Uncharacterized protein</fullName>
    </submittedName>
</protein>
<dbReference type="Ensembl" id="ENSHHUT00000028662.1">
    <property type="protein sequence ID" value="ENSHHUP00000027563.1"/>
    <property type="gene ID" value="ENSHHUG00000017487.1"/>
</dbReference>
<dbReference type="GeneTree" id="ENSGT00940000157914"/>
<reference evidence="8" key="1">
    <citation type="submission" date="2018-06" db="EMBL/GenBank/DDBJ databases">
        <title>Genome assembly of Danube salmon.</title>
        <authorList>
            <person name="Macqueen D.J."/>
            <person name="Gundappa M.K."/>
        </authorList>
    </citation>
    <scope>NUCLEOTIDE SEQUENCE [LARGE SCALE GENOMIC DNA]</scope>
</reference>
<dbReference type="GO" id="GO:0140410">
    <property type="term" value="F:monoatomic cation:bicarbonate symporter activity"/>
    <property type="evidence" value="ECO:0007669"/>
    <property type="project" value="TreeGrafter"/>
</dbReference>
<reference evidence="7" key="3">
    <citation type="submission" date="2025-09" db="UniProtKB">
        <authorList>
            <consortium name="Ensembl"/>
        </authorList>
    </citation>
    <scope>IDENTIFICATION</scope>
</reference>
<keyword evidence="4" id="KW-1133">Transmembrane helix</keyword>
<dbReference type="InterPro" id="IPR003689">
    <property type="entry name" value="ZIP"/>
</dbReference>
<dbReference type="GO" id="GO:0030003">
    <property type="term" value="P:intracellular monoatomic cation homeostasis"/>
    <property type="evidence" value="ECO:0007669"/>
    <property type="project" value="TreeGrafter"/>
</dbReference>
<evidence type="ECO:0000313" key="7">
    <source>
        <dbReference type="Ensembl" id="ENSHHUP00000027563.1"/>
    </source>
</evidence>
<evidence type="ECO:0000256" key="2">
    <source>
        <dbReference type="ARBA" id="ARBA00006939"/>
    </source>
</evidence>